<protein>
    <submittedName>
        <fullName evidence="2">NAD-dependent epimerase/dehydratase family protein</fullName>
    </submittedName>
</protein>
<accession>A0A6P2C776</accession>
<dbReference type="RefSeq" id="WP_145851100.1">
    <property type="nucleotide sequence ID" value="NZ_RPFW01000001.1"/>
</dbReference>
<organism evidence="2 3">
    <name type="scientific">Trebonia kvetii</name>
    <dbReference type="NCBI Taxonomy" id="2480626"/>
    <lineage>
        <taxon>Bacteria</taxon>
        <taxon>Bacillati</taxon>
        <taxon>Actinomycetota</taxon>
        <taxon>Actinomycetes</taxon>
        <taxon>Streptosporangiales</taxon>
        <taxon>Treboniaceae</taxon>
        <taxon>Trebonia</taxon>
    </lineage>
</organism>
<proteinExistence type="predicted"/>
<keyword evidence="3" id="KW-1185">Reference proteome</keyword>
<evidence type="ECO:0000313" key="2">
    <source>
        <dbReference type="EMBL" id="TVZ06345.1"/>
    </source>
</evidence>
<dbReference type="EMBL" id="RPFW01000001">
    <property type="protein sequence ID" value="TVZ06345.1"/>
    <property type="molecule type" value="Genomic_DNA"/>
</dbReference>
<comment type="caution">
    <text evidence="2">The sequence shown here is derived from an EMBL/GenBank/DDBJ whole genome shotgun (WGS) entry which is preliminary data.</text>
</comment>
<dbReference type="InterPro" id="IPR029903">
    <property type="entry name" value="RmlD-like-bd"/>
</dbReference>
<reference evidence="2 3" key="1">
    <citation type="submission" date="2018-11" db="EMBL/GenBank/DDBJ databases">
        <title>Trebonia kvetii gen.nov., sp.nov., a novel acidophilic actinobacterium, and proposal of the new actinobacterial family Treboniaceae fam. nov.</title>
        <authorList>
            <person name="Rapoport D."/>
            <person name="Sagova-Mareckova M."/>
            <person name="Sedlacek I."/>
            <person name="Provaznik J."/>
            <person name="Kralova S."/>
            <person name="Pavlinic D."/>
            <person name="Benes V."/>
            <person name="Kopecky J."/>
        </authorList>
    </citation>
    <scope>NUCLEOTIDE SEQUENCE [LARGE SCALE GENOMIC DNA]</scope>
    <source>
        <strain evidence="2 3">15Tr583</strain>
    </source>
</reference>
<dbReference type="SUPFAM" id="SSF51735">
    <property type="entry name" value="NAD(P)-binding Rossmann-fold domains"/>
    <property type="match status" value="1"/>
</dbReference>
<dbReference type="PANTHER" id="PTHR43242:SF1">
    <property type="entry name" value="NAD(P)-BINDING ROSSMANN-FOLD SUPERFAMILY PROTEIN"/>
    <property type="match status" value="1"/>
</dbReference>
<dbReference type="PANTHER" id="PTHR43242">
    <property type="entry name" value="NAD(P)-BINDING ROSSMANN-FOLD SUPERFAMILY PROTEIN"/>
    <property type="match status" value="1"/>
</dbReference>
<dbReference type="Pfam" id="PF04321">
    <property type="entry name" value="RmlD_sub_bind"/>
    <property type="match status" value="1"/>
</dbReference>
<evidence type="ECO:0000313" key="3">
    <source>
        <dbReference type="Proteomes" id="UP000460272"/>
    </source>
</evidence>
<dbReference type="Proteomes" id="UP000460272">
    <property type="component" value="Unassembled WGS sequence"/>
</dbReference>
<evidence type="ECO:0000259" key="1">
    <source>
        <dbReference type="Pfam" id="PF04321"/>
    </source>
</evidence>
<dbReference type="InterPro" id="IPR036291">
    <property type="entry name" value="NAD(P)-bd_dom_sf"/>
</dbReference>
<sequence length="345" mass="36080">MELLVIGGSGYLGRQVTRQARLAGHSVVATFRTSMPPEPGVDWHKLDIRSRDDVRALALRARPDAIINAAYLQSDWATTADGGMHVALAAAATGARLVHVSSDAVFSGIAPSYDESSPPDPVSPYGAAKAAAETAIKGIAPAAVIARTSLIVGDGDSKHERFVHALAAGSTSGALFTDEVRCPIHVTDLAAALLEFAAAPYAGICHAAGADAISRCELGLLIAARDGLDQAAIPGAPRAPGTLPHPLDVRLDSTRTQARLATRLRGAREFLAPAPSLFCRKPEFRTSQLVFRRRTSAAMAATSTGPVVSTVISGPMPTGWSYLSIADSGSVPRWTSCLDRALYRA</sequence>
<name>A0A6P2C776_9ACTN</name>
<feature type="domain" description="RmlD-like substrate binding" evidence="1">
    <location>
        <begin position="1"/>
        <end position="269"/>
    </location>
</feature>
<gene>
    <name evidence="2" type="ORF">EAS64_02655</name>
</gene>
<dbReference type="AlphaFoldDB" id="A0A6P2C776"/>
<dbReference type="OrthoDB" id="25118at2"/>
<dbReference type="Gene3D" id="3.40.50.720">
    <property type="entry name" value="NAD(P)-binding Rossmann-like Domain"/>
    <property type="match status" value="1"/>
</dbReference>